<feature type="transmembrane region" description="Helical" evidence="1">
    <location>
        <begin position="327"/>
        <end position="347"/>
    </location>
</feature>
<protein>
    <submittedName>
        <fullName evidence="2">Uncharacterized protein</fullName>
    </submittedName>
</protein>
<comment type="caution">
    <text evidence="2">The sequence shown here is derived from an EMBL/GenBank/DDBJ whole genome shotgun (WGS) entry which is preliminary data.</text>
</comment>
<evidence type="ECO:0000256" key="1">
    <source>
        <dbReference type="SAM" id="Phobius"/>
    </source>
</evidence>
<reference evidence="2" key="1">
    <citation type="journal article" date="2021" name="Proc. Natl. Acad. Sci. U.S.A.">
        <title>Three genomes in the algal genus Volvox reveal the fate of a haploid sex-determining region after a transition to homothallism.</title>
        <authorList>
            <person name="Yamamoto K."/>
            <person name="Hamaji T."/>
            <person name="Kawai-Toyooka H."/>
            <person name="Matsuzaki R."/>
            <person name="Takahashi F."/>
            <person name="Nishimura Y."/>
            <person name="Kawachi M."/>
            <person name="Noguchi H."/>
            <person name="Minakuchi Y."/>
            <person name="Umen J.G."/>
            <person name="Toyoda A."/>
            <person name="Nozaki H."/>
        </authorList>
    </citation>
    <scope>NUCLEOTIDE SEQUENCE</scope>
    <source>
        <strain evidence="2">NIES-3780</strain>
    </source>
</reference>
<name>A0A8J4FF52_9CHLO</name>
<dbReference type="AlphaFoldDB" id="A0A8J4FF52"/>
<feature type="transmembrane region" description="Helical" evidence="1">
    <location>
        <begin position="237"/>
        <end position="264"/>
    </location>
</feature>
<feature type="transmembrane region" description="Helical" evidence="1">
    <location>
        <begin position="97"/>
        <end position="120"/>
    </location>
</feature>
<keyword evidence="1" id="KW-1133">Transmembrane helix</keyword>
<feature type="transmembrane region" description="Helical" evidence="1">
    <location>
        <begin position="353"/>
        <end position="372"/>
    </location>
</feature>
<accession>A0A8J4FF52</accession>
<keyword evidence="1" id="KW-0472">Membrane</keyword>
<evidence type="ECO:0000313" key="3">
    <source>
        <dbReference type="Proteomes" id="UP000747399"/>
    </source>
</evidence>
<gene>
    <name evidence="2" type="ORF">Vafri_21709</name>
</gene>
<feature type="transmembrane region" description="Helical" evidence="1">
    <location>
        <begin position="172"/>
        <end position="191"/>
    </location>
</feature>
<dbReference type="EMBL" id="BNCO01000118">
    <property type="protein sequence ID" value="GIL68435.1"/>
    <property type="molecule type" value="Genomic_DNA"/>
</dbReference>
<sequence length="376" mass="38793">MMLSSAPVIRRLPPSTGPGSCSLRFISTQTLSRTSRRPCKPVCFKENTPDRIDDATIGRPSDAMPNVSATPPRSYGLESGMSTAGLRSVNLGPVASVMYPILTYGTLGSAAAAILAPNAVGMFLFQNTALTAVHKMMIMCAGAALIPSVFAKRQIKRAADSGILASPTYKQMVSACLLNGVLGLVVLSQAVSLRNPLLAASVGGITALATLTTSYTLMKIRESGQLAPSTRGLLGGLMSLITPSNVIAAVYSVATIALSVVGVMMFTADPSTPSMLFILPKDPVFVFCSRIIGGATLANAVLLFTVKQAADDGRQGSPASRNITGGIASYAAITAGVLGYGLATGWAKSTPPVWGLCGVMVTTALLSGFNWATAPK</sequence>
<organism evidence="2 3">
    <name type="scientific">Volvox africanus</name>
    <dbReference type="NCBI Taxonomy" id="51714"/>
    <lineage>
        <taxon>Eukaryota</taxon>
        <taxon>Viridiplantae</taxon>
        <taxon>Chlorophyta</taxon>
        <taxon>core chlorophytes</taxon>
        <taxon>Chlorophyceae</taxon>
        <taxon>CS clade</taxon>
        <taxon>Chlamydomonadales</taxon>
        <taxon>Volvocaceae</taxon>
        <taxon>Volvox</taxon>
    </lineage>
</organism>
<feature type="transmembrane region" description="Helical" evidence="1">
    <location>
        <begin position="197"/>
        <end position="217"/>
    </location>
</feature>
<evidence type="ECO:0000313" key="2">
    <source>
        <dbReference type="EMBL" id="GIL68435.1"/>
    </source>
</evidence>
<proteinExistence type="predicted"/>
<keyword evidence="1" id="KW-0812">Transmembrane</keyword>
<dbReference type="Proteomes" id="UP000747399">
    <property type="component" value="Unassembled WGS sequence"/>
</dbReference>
<keyword evidence="3" id="KW-1185">Reference proteome</keyword>
<feature type="transmembrane region" description="Helical" evidence="1">
    <location>
        <begin position="132"/>
        <end position="151"/>
    </location>
</feature>
<feature type="transmembrane region" description="Helical" evidence="1">
    <location>
        <begin position="284"/>
        <end position="306"/>
    </location>
</feature>